<dbReference type="InterPro" id="IPR050646">
    <property type="entry name" value="Cas1"/>
</dbReference>
<dbReference type="Pfam" id="PF01867">
    <property type="entry name" value="Cas_Cas1"/>
    <property type="match status" value="1"/>
</dbReference>
<evidence type="ECO:0000313" key="12">
    <source>
        <dbReference type="Proteomes" id="UP000191901"/>
    </source>
</evidence>
<evidence type="ECO:0000256" key="7">
    <source>
        <dbReference type="ARBA" id="ARBA00023125"/>
    </source>
</evidence>
<evidence type="ECO:0000256" key="10">
    <source>
        <dbReference type="HAMAP-Rule" id="MF_01470"/>
    </source>
</evidence>
<evidence type="ECO:0000256" key="1">
    <source>
        <dbReference type="ARBA" id="ARBA00022722"/>
    </source>
</evidence>
<dbReference type="InterPro" id="IPR042206">
    <property type="entry name" value="CRISPR-assoc_Cas1_C"/>
</dbReference>
<evidence type="ECO:0000256" key="5">
    <source>
        <dbReference type="ARBA" id="ARBA00022842"/>
    </source>
</evidence>
<evidence type="ECO:0000256" key="2">
    <source>
        <dbReference type="ARBA" id="ARBA00022723"/>
    </source>
</evidence>
<dbReference type="HAMAP" id="MF_01470">
    <property type="entry name" value="Cas1"/>
    <property type="match status" value="1"/>
</dbReference>
<dbReference type="OrthoDB" id="9803119at2"/>
<dbReference type="GO" id="GO:0043571">
    <property type="term" value="P:maintenance of CRISPR repeat elements"/>
    <property type="evidence" value="ECO:0007669"/>
    <property type="project" value="UniProtKB-UniRule"/>
</dbReference>
<evidence type="ECO:0000256" key="4">
    <source>
        <dbReference type="ARBA" id="ARBA00022801"/>
    </source>
</evidence>
<dbReference type="GO" id="GO:0051607">
    <property type="term" value="P:defense response to virus"/>
    <property type="evidence" value="ECO:0007669"/>
    <property type="project" value="UniProtKB-UniRule"/>
</dbReference>
<dbReference type="GO" id="GO:0004519">
    <property type="term" value="F:endonuclease activity"/>
    <property type="evidence" value="ECO:0007669"/>
    <property type="project" value="UniProtKB-UniRule"/>
</dbReference>
<dbReference type="PANTHER" id="PTHR34353:SF2">
    <property type="entry name" value="CRISPR-ASSOCIATED ENDONUCLEASE CAS1 1"/>
    <property type="match status" value="1"/>
</dbReference>
<keyword evidence="7 10" id="KW-0238">DNA-binding</keyword>
<keyword evidence="4 10" id="KW-0378">Hydrolase</keyword>
<dbReference type="EMBL" id="CP021983">
    <property type="protein sequence ID" value="ASC69874.1"/>
    <property type="molecule type" value="Genomic_DNA"/>
</dbReference>
<organism evidence="11 12">
    <name type="scientific">Halomicronema hongdechloris C2206</name>
    <dbReference type="NCBI Taxonomy" id="1641165"/>
    <lineage>
        <taxon>Bacteria</taxon>
        <taxon>Bacillati</taxon>
        <taxon>Cyanobacteriota</taxon>
        <taxon>Cyanophyceae</taxon>
        <taxon>Nodosilineales</taxon>
        <taxon>Nodosilineaceae</taxon>
        <taxon>Halomicronema</taxon>
    </lineage>
</organism>
<dbReference type="PANTHER" id="PTHR34353">
    <property type="entry name" value="CRISPR-ASSOCIATED ENDONUCLEASE CAS1 1"/>
    <property type="match status" value="1"/>
</dbReference>
<comment type="subunit">
    <text evidence="9 10">Homodimer, forms a heterotetramer with a Cas2 homodimer.</text>
</comment>
<reference evidence="11 12" key="1">
    <citation type="journal article" date="2016" name="Biochim. Biophys. Acta">
        <title>Characterization of red-shifted phycobilisomes isolated from the chlorophyll f-containing cyanobacterium Halomicronema hongdechloris.</title>
        <authorList>
            <person name="Li Y."/>
            <person name="Lin Y."/>
            <person name="Garvey C.J."/>
            <person name="Birch D."/>
            <person name="Corkery R.W."/>
            <person name="Loughlin P.C."/>
            <person name="Scheer H."/>
            <person name="Willows R.D."/>
            <person name="Chen M."/>
        </authorList>
    </citation>
    <scope>NUCLEOTIDE SEQUENCE [LARGE SCALE GENOMIC DNA]</scope>
    <source>
        <strain evidence="11 12">C2206</strain>
    </source>
</reference>
<feature type="binding site" evidence="10">
    <location>
        <position position="158"/>
    </location>
    <ligand>
        <name>Mn(2+)</name>
        <dbReference type="ChEBI" id="CHEBI:29035"/>
    </ligand>
</feature>
<name>A0A1Z3HHU7_9CYAN</name>
<dbReference type="Gene3D" id="3.100.10.20">
    <property type="entry name" value="CRISPR-associated endonuclease Cas1, N-terminal domain"/>
    <property type="match status" value="1"/>
</dbReference>
<evidence type="ECO:0000256" key="3">
    <source>
        <dbReference type="ARBA" id="ARBA00022759"/>
    </source>
</evidence>
<dbReference type="NCBIfam" id="TIGR00287">
    <property type="entry name" value="cas1"/>
    <property type="match status" value="1"/>
</dbReference>
<sequence>MCDLYVVKQGTCLRKEHGRFILNPPEDDGLEIPIREIERILLFGNIQLSTAVIGTCLQQQIPVVFLSRTGIYKGHLWSAELRDLEAERNQFLNYTDRTFHLETARAIIRGKLVNSRQLLLRLNRKRHLETVANAISGIQRDINASETAGSVDQLRGYEGITAARYFPALGQLLITPDFTFEERNRRPPRDPVNSLLSFGYTLLSNNVMSLILAEGLNPYLGNLHRSDKKLPELVLDLMEEFRSPVVDTLVVTLINRRTLHPDDFTWPTETGGVYIADAARRRFIHAFEANMNQSVKHPDVQEPVTYRRAIHYQVKRYKRALLEVIPYQPFVRAA</sequence>
<keyword evidence="3 10" id="KW-0255">Endonuclease</keyword>
<dbReference type="GO" id="GO:0003677">
    <property type="term" value="F:DNA binding"/>
    <property type="evidence" value="ECO:0007669"/>
    <property type="project" value="UniProtKB-KW"/>
</dbReference>
<dbReference type="KEGG" id="hhg:XM38_008040"/>
<dbReference type="CDD" id="cd09634">
    <property type="entry name" value="Cas1_I-II-III"/>
    <property type="match status" value="1"/>
</dbReference>
<comment type="similarity">
    <text evidence="10">Belongs to the CRISPR-associated endonuclease Cas1 family.</text>
</comment>
<dbReference type="EC" id="3.1.-.-" evidence="10"/>
<evidence type="ECO:0000256" key="8">
    <source>
        <dbReference type="ARBA" id="ARBA00023211"/>
    </source>
</evidence>
<keyword evidence="12" id="KW-1185">Reference proteome</keyword>
<keyword evidence="8 10" id="KW-0464">Manganese</keyword>
<feature type="binding site" evidence="10">
    <location>
        <position position="224"/>
    </location>
    <ligand>
        <name>Mn(2+)</name>
        <dbReference type="ChEBI" id="CHEBI:29035"/>
    </ligand>
</feature>
<accession>A0A1Z3HHU7</accession>
<keyword evidence="6 10" id="KW-0051">Antiviral defense</keyword>
<feature type="binding site" evidence="10">
    <location>
        <position position="239"/>
    </location>
    <ligand>
        <name>Mn(2+)</name>
        <dbReference type="ChEBI" id="CHEBI:29035"/>
    </ligand>
</feature>
<dbReference type="InterPro" id="IPR042211">
    <property type="entry name" value="CRISPR-assoc_Cas1_N"/>
</dbReference>
<comment type="function">
    <text evidence="10">CRISPR (clustered regularly interspaced short palindromic repeat), is an adaptive immune system that provides protection against mobile genetic elements (viruses, transposable elements and conjugative plasmids). CRISPR clusters contain spacers, sequences complementary to antecedent mobile elements, and target invading nucleic acids. CRISPR clusters are transcribed and processed into CRISPR RNA (crRNA). Acts as a dsDNA endonuclease. Involved in the integration of spacer DNA into the CRISPR cassette.</text>
</comment>
<dbReference type="InterPro" id="IPR002729">
    <property type="entry name" value="CRISPR-assoc_Cas1"/>
</dbReference>
<keyword evidence="1 10" id="KW-0540">Nuclease</keyword>
<dbReference type="GO" id="GO:0046872">
    <property type="term" value="F:metal ion binding"/>
    <property type="evidence" value="ECO:0007669"/>
    <property type="project" value="UniProtKB-UniRule"/>
</dbReference>
<dbReference type="Gene3D" id="1.20.120.920">
    <property type="entry name" value="CRISPR-associated endonuclease Cas1, C-terminal domain"/>
    <property type="match status" value="1"/>
</dbReference>
<keyword evidence="5 10" id="KW-0460">Magnesium</keyword>
<gene>
    <name evidence="11" type="primary">cas1_2</name>
    <name evidence="10" type="synonym">cas1</name>
    <name evidence="11" type="ORF">XM38_008040</name>
</gene>
<evidence type="ECO:0000313" key="11">
    <source>
        <dbReference type="EMBL" id="ASC69874.1"/>
    </source>
</evidence>
<evidence type="ECO:0000256" key="6">
    <source>
        <dbReference type="ARBA" id="ARBA00023118"/>
    </source>
</evidence>
<dbReference type="GO" id="GO:0016787">
    <property type="term" value="F:hydrolase activity"/>
    <property type="evidence" value="ECO:0007669"/>
    <property type="project" value="UniProtKB-KW"/>
</dbReference>
<keyword evidence="2 10" id="KW-0479">Metal-binding</keyword>
<dbReference type="STRING" id="1641165.XM38_10605"/>
<evidence type="ECO:0000256" key="9">
    <source>
        <dbReference type="ARBA" id="ARBA00038592"/>
    </source>
</evidence>
<dbReference type="RefSeq" id="WP_088429133.1">
    <property type="nucleotide sequence ID" value="NZ_CP021983.2"/>
</dbReference>
<dbReference type="AlphaFoldDB" id="A0A1Z3HHU7"/>
<protein>
    <recommendedName>
        <fullName evidence="10">CRISPR-associated endonuclease Cas1</fullName>
        <ecNumber evidence="10">3.1.-.-</ecNumber>
    </recommendedName>
</protein>
<comment type="cofactor">
    <cofactor evidence="10">
        <name>Mg(2+)</name>
        <dbReference type="ChEBI" id="CHEBI:18420"/>
    </cofactor>
    <cofactor evidence="10">
        <name>Mn(2+)</name>
        <dbReference type="ChEBI" id="CHEBI:29035"/>
    </cofactor>
</comment>
<proteinExistence type="inferred from homology"/>
<dbReference type="Proteomes" id="UP000191901">
    <property type="component" value="Chromosome"/>
</dbReference>